<protein>
    <submittedName>
        <fullName evidence="7">Nitroreductase family protein</fullName>
    </submittedName>
</protein>
<gene>
    <name evidence="10" type="ORF">DWV70_13560</name>
    <name evidence="9" type="ORF">DWW27_23640</name>
    <name evidence="7" type="ORF">GAS29_11130</name>
    <name evidence="8" type="ORF">L4X52_14000</name>
</gene>
<dbReference type="EMBL" id="QRYT01000123">
    <property type="protein sequence ID" value="RGV02687.1"/>
    <property type="molecule type" value="Genomic_DNA"/>
</dbReference>
<feature type="domain" description="Nitroreductase" evidence="6">
    <location>
        <begin position="169"/>
        <end position="309"/>
    </location>
</feature>
<dbReference type="AlphaFoldDB" id="A0A413BY92"/>
<evidence type="ECO:0000256" key="4">
    <source>
        <dbReference type="ARBA" id="ARBA00022643"/>
    </source>
</evidence>
<evidence type="ECO:0000256" key="1">
    <source>
        <dbReference type="ARBA" id="ARBA00001917"/>
    </source>
</evidence>
<sequence length="331" mass="38529">MIKTLKLLIRKSLEKYYLRKIFMLEAYHFFKLLVKYNASINTDRDIAKMQYTLLRENHTIEKGLSMRNPRKGFGQKKVLNLLIRLDKYVTLYYNKDKEFVDYLLSTIHYYITYTKQTGVDISDIELKFNTLLNRLDNHTYKNIVSGIKPETKEHILSECNKNFESLLYSRHSLRYFENTLLTKEVLEKALSLAQQTPSACNRQGWKTHIFQGEKSHKLIEWQGGCHGFEDQVNTSILVTTDLRAFLFYEVHQAYVDGGLYAMNLINALHSLGIGTIPLSVAFGYDKLDNLSQFDIPRNEIPIVIIGAGYILDNFNVAVSSRKSINRTNKYH</sequence>
<evidence type="ECO:0000313" key="13">
    <source>
        <dbReference type="Proteomes" id="UP000441522"/>
    </source>
</evidence>
<dbReference type="Proteomes" id="UP000441522">
    <property type="component" value="Unassembled WGS sequence"/>
</dbReference>
<comment type="similarity">
    <text evidence="2">Belongs to the nitroreductase family.</text>
</comment>
<dbReference type="PANTHER" id="PTHR43673:SF2">
    <property type="entry name" value="NITROREDUCTASE"/>
    <property type="match status" value="1"/>
</dbReference>
<proteinExistence type="inferred from homology"/>
<name>A0A413BY92_PHOVU</name>
<evidence type="ECO:0000313" key="7">
    <source>
        <dbReference type="EMBL" id="KAB3855999.1"/>
    </source>
</evidence>
<evidence type="ECO:0000256" key="2">
    <source>
        <dbReference type="ARBA" id="ARBA00007118"/>
    </source>
</evidence>
<dbReference type="InterPro" id="IPR000415">
    <property type="entry name" value="Nitroreductase-like"/>
</dbReference>
<dbReference type="PANTHER" id="PTHR43673">
    <property type="entry name" value="NAD(P)H NITROREDUCTASE YDGI-RELATED"/>
    <property type="match status" value="1"/>
</dbReference>
<dbReference type="Proteomes" id="UP001201179">
    <property type="component" value="Unassembled WGS sequence"/>
</dbReference>
<reference evidence="11 12" key="1">
    <citation type="submission" date="2018-08" db="EMBL/GenBank/DDBJ databases">
        <title>A genome reference for cultivated species of the human gut microbiota.</title>
        <authorList>
            <person name="Zou Y."/>
            <person name="Xue W."/>
            <person name="Luo G."/>
        </authorList>
    </citation>
    <scope>NUCLEOTIDE SEQUENCE [LARGE SCALE GENOMIC DNA]</scope>
    <source>
        <strain evidence="10 12">AF12-25</strain>
        <strain evidence="9 11">AF14-8</strain>
    </source>
</reference>
<evidence type="ECO:0000313" key="11">
    <source>
        <dbReference type="Proteomes" id="UP000285379"/>
    </source>
</evidence>
<accession>A0A413BY92</accession>
<dbReference type="SUPFAM" id="SSF55469">
    <property type="entry name" value="FMN-dependent nitroreductase-like"/>
    <property type="match status" value="1"/>
</dbReference>
<reference evidence="8" key="3">
    <citation type="submission" date="2022-01" db="EMBL/GenBank/DDBJ databases">
        <authorList>
            <person name="Mingchao X."/>
        </authorList>
    </citation>
    <scope>NUCLEOTIDE SEQUENCE</scope>
    <source>
        <strain evidence="8">Bv4372</strain>
    </source>
</reference>
<evidence type="ECO:0000313" key="10">
    <source>
        <dbReference type="EMBL" id="RGW46664.1"/>
    </source>
</evidence>
<evidence type="ECO:0000256" key="3">
    <source>
        <dbReference type="ARBA" id="ARBA00022630"/>
    </source>
</evidence>
<evidence type="ECO:0000313" key="8">
    <source>
        <dbReference type="EMBL" id="MCG0341087.1"/>
    </source>
</evidence>
<keyword evidence="4" id="KW-0288">FMN</keyword>
<dbReference type="GO" id="GO:0016491">
    <property type="term" value="F:oxidoreductase activity"/>
    <property type="evidence" value="ECO:0007669"/>
    <property type="project" value="UniProtKB-KW"/>
</dbReference>
<evidence type="ECO:0000313" key="12">
    <source>
        <dbReference type="Proteomes" id="UP000285469"/>
    </source>
</evidence>
<dbReference type="RefSeq" id="WP_117696816.1">
    <property type="nucleotide sequence ID" value="NZ_CP072234.1"/>
</dbReference>
<dbReference type="EMBL" id="WCWW01000022">
    <property type="protein sequence ID" value="KAB3855999.1"/>
    <property type="molecule type" value="Genomic_DNA"/>
</dbReference>
<comment type="cofactor">
    <cofactor evidence="1">
        <name>FMN</name>
        <dbReference type="ChEBI" id="CHEBI:58210"/>
    </cofactor>
</comment>
<dbReference type="Proteomes" id="UP000285469">
    <property type="component" value="Unassembled WGS sequence"/>
</dbReference>
<evidence type="ECO:0000259" key="6">
    <source>
        <dbReference type="Pfam" id="PF00881"/>
    </source>
</evidence>
<dbReference type="Pfam" id="PF00881">
    <property type="entry name" value="Nitroreductase"/>
    <property type="match status" value="1"/>
</dbReference>
<evidence type="ECO:0000256" key="5">
    <source>
        <dbReference type="ARBA" id="ARBA00023002"/>
    </source>
</evidence>
<dbReference type="EMBL" id="QSAI01000025">
    <property type="protein sequence ID" value="RGW46664.1"/>
    <property type="molecule type" value="Genomic_DNA"/>
</dbReference>
<dbReference type="InterPro" id="IPR029479">
    <property type="entry name" value="Nitroreductase"/>
</dbReference>
<comment type="caution">
    <text evidence="7">The sequence shown here is derived from an EMBL/GenBank/DDBJ whole genome shotgun (WGS) entry which is preliminary data.</text>
</comment>
<evidence type="ECO:0000313" key="9">
    <source>
        <dbReference type="EMBL" id="RGV02687.1"/>
    </source>
</evidence>
<dbReference type="Proteomes" id="UP000285379">
    <property type="component" value="Unassembled WGS sequence"/>
</dbReference>
<organism evidence="7 13">
    <name type="scientific">Phocaeicola vulgatus</name>
    <name type="common">Bacteroides vulgatus</name>
    <dbReference type="NCBI Taxonomy" id="821"/>
    <lineage>
        <taxon>Bacteria</taxon>
        <taxon>Pseudomonadati</taxon>
        <taxon>Bacteroidota</taxon>
        <taxon>Bacteroidia</taxon>
        <taxon>Bacteroidales</taxon>
        <taxon>Bacteroidaceae</taxon>
        <taxon>Phocaeicola</taxon>
    </lineage>
</organism>
<keyword evidence="5" id="KW-0560">Oxidoreductase</keyword>
<reference evidence="7 13" key="2">
    <citation type="journal article" date="2019" name="Nat. Med.">
        <title>A library of human gut bacterial isolates paired with longitudinal multiomics data enables mechanistic microbiome research.</title>
        <authorList>
            <person name="Poyet M."/>
            <person name="Groussin M."/>
            <person name="Gibbons S.M."/>
            <person name="Avila-Pacheco J."/>
            <person name="Jiang X."/>
            <person name="Kearney S.M."/>
            <person name="Perrotta A.R."/>
            <person name="Berdy B."/>
            <person name="Zhao S."/>
            <person name="Lieberman T.D."/>
            <person name="Swanson P.K."/>
            <person name="Smith M."/>
            <person name="Roesemann S."/>
            <person name="Alexander J.E."/>
            <person name="Rich S.A."/>
            <person name="Livny J."/>
            <person name="Vlamakis H."/>
            <person name="Clish C."/>
            <person name="Bullock K."/>
            <person name="Deik A."/>
            <person name="Scott J."/>
            <person name="Pierce K.A."/>
            <person name="Xavier R.J."/>
            <person name="Alm E.J."/>
        </authorList>
    </citation>
    <scope>NUCLEOTIDE SEQUENCE [LARGE SCALE GENOMIC DNA]</scope>
    <source>
        <strain evidence="7 13">BIOML-A5</strain>
    </source>
</reference>
<keyword evidence="3" id="KW-0285">Flavoprotein</keyword>
<dbReference type="EMBL" id="JAKKWZ010000028">
    <property type="protein sequence ID" value="MCG0341087.1"/>
    <property type="molecule type" value="Genomic_DNA"/>
</dbReference>
<dbReference type="Gene3D" id="3.40.109.10">
    <property type="entry name" value="NADH Oxidase"/>
    <property type="match status" value="1"/>
</dbReference>